<gene>
    <name evidence="1" type="ORF">M8818_004772</name>
</gene>
<evidence type="ECO:0000313" key="1">
    <source>
        <dbReference type="EMBL" id="KAK8205596.1"/>
    </source>
</evidence>
<comment type="caution">
    <text evidence="1">The sequence shown here is derived from an EMBL/GenBank/DDBJ whole genome shotgun (WGS) entry which is preliminary data.</text>
</comment>
<accession>A0ACC3SBG0</accession>
<organism evidence="1 2">
    <name type="scientific">Zalaria obscura</name>
    <dbReference type="NCBI Taxonomy" id="2024903"/>
    <lineage>
        <taxon>Eukaryota</taxon>
        <taxon>Fungi</taxon>
        <taxon>Dikarya</taxon>
        <taxon>Ascomycota</taxon>
        <taxon>Pezizomycotina</taxon>
        <taxon>Dothideomycetes</taxon>
        <taxon>Dothideomycetidae</taxon>
        <taxon>Dothideales</taxon>
        <taxon>Zalariaceae</taxon>
        <taxon>Zalaria</taxon>
    </lineage>
</organism>
<proteinExistence type="predicted"/>
<protein>
    <submittedName>
        <fullName evidence="1">Uncharacterized protein</fullName>
    </submittedName>
</protein>
<name>A0ACC3SBG0_9PEZI</name>
<sequence>MYPLRLARAEHGSNSSQVHYRGDCFPIVLTKAMDFDGQIPDCDCYTFPMLVDSILGVLARGQLVLQSSSESHGSARSDDVQCHEVGRPLLIDISSPFEWPLCYRIWLAILFGLGRAFWISGLDYSFSPYIRSAFACKLGQISGRIYVTMQSRVSKACQECRHRKLRCSGEQPCKSCRTRKEECIYRPVNRIRRRNGRSSTQNDVVDSIPGLQGQGSDAPGTALRPAVTAQQPAPSRDEEVYHSVSATHKTAVHGNVQLYYGASSNFAFLQQLHKSILADDEAETTTPGEVQEGSAGLDLFNQRPIFFGTTVSSVAPNRLTGDTLDVDALPPTFLSTFLSRFFESLHPYIPFVQEESVRHCANSLFSSEITCCVPSTLKSVTLALLAIGALATEHLDYAELLYTSAKRESLGFDEIVNLHSVQLSLLLSMFQNSMGRPNQSYLHLGAACRKAFAMGLHKDICFSREQIQDDGNKEEWRLTMWCLYFQECWQAFSLGRASAIRLADVTCELPKKNTFLPRLVRLASIATQSADVMYGHRRLSLWETWKAAESIHHDLRRFAEDAGLAFSSRHNEASADGIGLVILHQLYYHVVLVTFRPFLIVAAAKQKQRRLTQQDTGGMPAPSMTSDELWLREACRHAVDASRDQISFTLSSIRETSISKSELTDVFTSQYLRYNGFYIESSCAVLAYDSWWNKHAYSYNKHFIEEGLQCLAEMVPGDPITTAKASIKQILGILERKVSKRFRNGHQPGRTAGHSSGSPDLHSTEAVRWDSGGGSQCPLATTNLPDHEASRSSIDPASEQFLQTDWGFDVFTTDLNNFFSLDGVLGLQTGRGDLSRNGFKAGARTYATDRMAMNSIHSGSQPLDITPPSLEARQELNLYSYSLRDGVHVKSHWAPSRAKGITITDYMMAIP</sequence>
<dbReference type="Proteomes" id="UP001320706">
    <property type="component" value="Unassembled WGS sequence"/>
</dbReference>
<keyword evidence="2" id="KW-1185">Reference proteome</keyword>
<evidence type="ECO:0000313" key="2">
    <source>
        <dbReference type="Proteomes" id="UP001320706"/>
    </source>
</evidence>
<reference evidence="1" key="1">
    <citation type="submission" date="2024-02" db="EMBL/GenBank/DDBJ databases">
        <title>Metagenome Assembled Genome of Zalaria obscura JY119.</title>
        <authorList>
            <person name="Vighnesh L."/>
            <person name="Jagadeeshwari U."/>
            <person name="Venkata Ramana C."/>
            <person name="Sasikala C."/>
        </authorList>
    </citation>
    <scope>NUCLEOTIDE SEQUENCE</scope>
    <source>
        <strain evidence="1">JY119</strain>
    </source>
</reference>
<dbReference type="EMBL" id="JAMKPW020000023">
    <property type="protein sequence ID" value="KAK8205596.1"/>
    <property type="molecule type" value="Genomic_DNA"/>
</dbReference>